<evidence type="ECO:0000313" key="2">
    <source>
        <dbReference type="Proteomes" id="UP001597045"/>
    </source>
</evidence>
<feature type="non-terminal residue" evidence="1">
    <location>
        <position position="96"/>
    </location>
</feature>
<keyword evidence="2" id="KW-1185">Reference proteome</keyword>
<proteinExistence type="predicted"/>
<dbReference type="Proteomes" id="UP001597045">
    <property type="component" value="Unassembled WGS sequence"/>
</dbReference>
<protein>
    <recommendedName>
        <fullName evidence="3">IrrE N-terminal-like domain-containing protein</fullName>
    </recommendedName>
</protein>
<name>A0ABW3MM55_9PSEU</name>
<sequence length="96" mass="10397">MRERTLRSRLHGLGLPTRFTVNDLAEALARQRGKPIILRAASFPAGVLTGGLLITDSVDFIAYPETTPLHRDHIIGHELGHIIAGHTPTAVQGEDA</sequence>
<organism evidence="1 2">
    <name type="scientific">Kibdelosporangium lantanae</name>
    <dbReference type="NCBI Taxonomy" id="1497396"/>
    <lineage>
        <taxon>Bacteria</taxon>
        <taxon>Bacillati</taxon>
        <taxon>Actinomycetota</taxon>
        <taxon>Actinomycetes</taxon>
        <taxon>Pseudonocardiales</taxon>
        <taxon>Pseudonocardiaceae</taxon>
        <taxon>Kibdelosporangium</taxon>
    </lineage>
</organism>
<evidence type="ECO:0008006" key="3">
    <source>
        <dbReference type="Google" id="ProtNLM"/>
    </source>
</evidence>
<comment type="caution">
    <text evidence="1">The sequence shown here is derived from an EMBL/GenBank/DDBJ whole genome shotgun (WGS) entry which is preliminary data.</text>
</comment>
<accession>A0ABW3MM55</accession>
<reference evidence="2" key="1">
    <citation type="journal article" date="2019" name="Int. J. Syst. Evol. Microbiol.">
        <title>The Global Catalogue of Microorganisms (GCM) 10K type strain sequencing project: providing services to taxonomists for standard genome sequencing and annotation.</title>
        <authorList>
            <consortium name="The Broad Institute Genomics Platform"/>
            <consortium name="The Broad Institute Genome Sequencing Center for Infectious Disease"/>
            <person name="Wu L."/>
            <person name="Ma J."/>
        </authorList>
    </citation>
    <scope>NUCLEOTIDE SEQUENCE [LARGE SCALE GENOMIC DNA]</scope>
    <source>
        <strain evidence="2">JCM 31486</strain>
    </source>
</reference>
<dbReference type="EMBL" id="JBHTIS010003876">
    <property type="protein sequence ID" value="MFD1051797.1"/>
    <property type="molecule type" value="Genomic_DNA"/>
</dbReference>
<gene>
    <name evidence="1" type="ORF">ACFQ1S_42685</name>
</gene>
<evidence type="ECO:0000313" key="1">
    <source>
        <dbReference type="EMBL" id="MFD1051797.1"/>
    </source>
</evidence>